<protein>
    <recommendedName>
        <fullName evidence="3">Class I SAM-dependent methyltransferase</fullName>
    </recommendedName>
</protein>
<dbReference type="RefSeq" id="WP_222135508.1">
    <property type="nucleotide sequence ID" value="NZ_JAILXK010000001.1"/>
</dbReference>
<keyword evidence="2" id="KW-1185">Reference proteome</keyword>
<dbReference type="InterPro" id="IPR029063">
    <property type="entry name" value="SAM-dependent_MTases_sf"/>
</dbReference>
<dbReference type="EMBL" id="JAILXK010000001">
    <property type="protein sequence ID" value="MBY4635725.1"/>
    <property type="molecule type" value="Genomic_DNA"/>
</dbReference>
<comment type="caution">
    <text evidence="1">The sequence shown here is derived from an EMBL/GenBank/DDBJ whole genome shotgun (WGS) entry which is preliminary data.</text>
</comment>
<gene>
    <name evidence="1" type="ORF">K5P26_01060</name>
</gene>
<organism evidence="1 2">
    <name type="scientific">Sphingopyxis jiangsuensis</name>
    <dbReference type="NCBI Taxonomy" id="2871171"/>
    <lineage>
        <taxon>Bacteria</taxon>
        <taxon>Pseudomonadati</taxon>
        <taxon>Pseudomonadota</taxon>
        <taxon>Alphaproteobacteria</taxon>
        <taxon>Sphingomonadales</taxon>
        <taxon>Sphingomonadaceae</taxon>
        <taxon>Sphingopyxis</taxon>
    </lineage>
</organism>
<accession>A0ABS7M9M3</accession>
<reference evidence="1" key="1">
    <citation type="submission" date="2021-08" db="EMBL/GenBank/DDBJ databases">
        <title>Sphingopyxis panaciterrulae sp. nov., isolated from the surface water of the Yellow Sea.</title>
        <authorList>
            <person name="Gao Z."/>
            <person name="Zhang D."/>
            <person name="Zhang A."/>
        </authorList>
    </citation>
    <scope>NUCLEOTIDE SEQUENCE</scope>
    <source>
        <strain evidence="1">XHP0097</strain>
    </source>
</reference>
<dbReference type="SUPFAM" id="SSF53335">
    <property type="entry name" value="S-adenosyl-L-methionine-dependent methyltransferases"/>
    <property type="match status" value="1"/>
</dbReference>
<evidence type="ECO:0000313" key="2">
    <source>
        <dbReference type="Proteomes" id="UP001166571"/>
    </source>
</evidence>
<name>A0ABS7M9M3_9SPHN</name>
<dbReference type="Gene3D" id="3.40.50.150">
    <property type="entry name" value="Vaccinia Virus protein VP39"/>
    <property type="match status" value="1"/>
</dbReference>
<evidence type="ECO:0000313" key="1">
    <source>
        <dbReference type="EMBL" id="MBY4635725.1"/>
    </source>
</evidence>
<dbReference type="Proteomes" id="UP001166571">
    <property type="component" value="Unassembled WGS sequence"/>
</dbReference>
<sequence>MQPQMTAAEVGQIELQLAGRDALLEFGCGGSTIVAARQVQRIVSVDSDLAWLDKVAAALIDVPVEFNPVHADIGPVGEWGYPTSEDNIRHWPSYHMQVWRHLRGSPDAVLIDGRFRVACLLQSIIHCKPDCIFLFHDFNDRQHYHGVLKHADVLARVDTLAVLRAKRQVDGKAVLHDLFDHFLVPD</sequence>
<evidence type="ECO:0008006" key="3">
    <source>
        <dbReference type="Google" id="ProtNLM"/>
    </source>
</evidence>
<proteinExistence type="predicted"/>